<organism evidence="6 7">
    <name type="scientific">Acidaminococcus intestini</name>
    <dbReference type="NCBI Taxonomy" id="187327"/>
    <lineage>
        <taxon>Bacteria</taxon>
        <taxon>Bacillati</taxon>
        <taxon>Bacillota</taxon>
        <taxon>Negativicutes</taxon>
        <taxon>Acidaminococcales</taxon>
        <taxon>Acidaminococcaceae</taxon>
        <taxon>Acidaminococcus</taxon>
    </lineage>
</organism>
<dbReference type="Pfam" id="PF02195">
    <property type="entry name" value="ParB_N"/>
    <property type="match status" value="1"/>
</dbReference>
<proteinExistence type="inferred from homology"/>
<dbReference type="FunFam" id="1.10.10.2830:FF:000001">
    <property type="entry name" value="Chromosome partitioning protein ParB"/>
    <property type="match status" value="1"/>
</dbReference>
<sequence length="326" mass="36428">MPSKRGLGKNGLDVMFEPVKKVVKERQAGENVGELAVKNLVPNPYQPRHTFDEKALEELTQSVQESGIIQPLIVRKKGRSYEIVAGERRWRAAKAAGLVKVPVVIRDYDDATMMEVALVENMQRSDLDPMEEARGIKNMMDALQVTQEEAAKRLGMSRAALANSLRLLKLPEGAARLVADKKLTAGQVRPLLSLTDSQQIDKIALRAAEEGWSARMMEEYVAGEKEGLSEKEQAEKLEAQETAKNGKKAKDKAKRAVKDSQSIYVKAIQEDLTQYFGTKVKVQPDKKEHGGRIVIEYYNEGDLERVMELLKKEAPALQKEGKPFTV</sequence>
<dbReference type="GO" id="GO:0007059">
    <property type="term" value="P:chromosome segregation"/>
    <property type="evidence" value="ECO:0007669"/>
    <property type="project" value="UniProtKB-KW"/>
</dbReference>
<dbReference type="InterPro" id="IPR003115">
    <property type="entry name" value="ParB_N"/>
</dbReference>
<dbReference type="InterPro" id="IPR036086">
    <property type="entry name" value="ParB/Sulfiredoxin_sf"/>
</dbReference>
<accession>A0A943I5N1</accession>
<dbReference type="PANTHER" id="PTHR33375:SF1">
    <property type="entry name" value="CHROMOSOME-PARTITIONING PROTEIN PARB-RELATED"/>
    <property type="match status" value="1"/>
</dbReference>
<dbReference type="GO" id="GO:0005694">
    <property type="term" value="C:chromosome"/>
    <property type="evidence" value="ECO:0007669"/>
    <property type="project" value="TreeGrafter"/>
</dbReference>
<keyword evidence="4" id="KW-0238">DNA-binding</keyword>
<dbReference type="PANTHER" id="PTHR33375">
    <property type="entry name" value="CHROMOSOME-PARTITIONING PROTEIN PARB-RELATED"/>
    <property type="match status" value="1"/>
</dbReference>
<feature type="domain" description="HTH cro/C1-type" evidence="5">
    <location>
        <begin position="136"/>
        <end position="163"/>
    </location>
</feature>
<keyword evidence="3" id="KW-0159">Chromosome partition</keyword>
<dbReference type="SMART" id="SM00470">
    <property type="entry name" value="ParB"/>
    <property type="match status" value="1"/>
</dbReference>
<gene>
    <name evidence="6" type="ORF">KHX13_06205</name>
</gene>
<evidence type="ECO:0000313" key="6">
    <source>
        <dbReference type="EMBL" id="MBS5519908.1"/>
    </source>
</evidence>
<dbReference type="Pfam" id="PF23552">
    <property type="entry name" value="ParB_C"/>
    <property type="match status" value="1"/>
</dbReference>
<dbReference type="GO" id="GO:0009295">
    <property type="term" value="C:nucleoid"/>
    <property type="evidence" value="ECO:0007669"/>
    <property type="project" value="UniProtKB-SubCell"/>
</dbReference>
<dbReference type="FunFam" id="3.90.1530.30:FF:000001">
    <property type="entry name" value="Chromosome partitioning protein ParB"/>
    <property type="match status" value="1"/>
</dbReference>
<dbReference type="Gene3D" id="1.10.10.2830">
    <property type="match status" value="1"/>
</dbReference>
<dbReference type="Pfam" id="PF17762">
    <property type="entry name" value="HTH_ParB"/>
    <property type="match status" value="1"/>
</dbReference>
<comment type="caution">
    <text evidence="6">The sequence shown here is derived from an EMBL/GenBank/DDBJ whole genome shotgun (WGS) entry which is preliminary data.</text>
</comment>
<dbReference type="AlphaFoldDB" id="A0A943I5N1"/>
<protein>
    <submittedName>
        <fullName evidence="6">ParB/RepB/Spo0J family partition protein</fullName>
    </submittedName>
</protein>
<reference evidence="6" key="1">
    <citation type="submission" date="2021-02" db="EMBL/GenBank/DDBJ databases">
        <title>Infant gut strain persistence is associated with maternal origin, phylogeny, and functional potential including surface adhesion and iron acquisition.</title>
        <authorList>
            <person name="Lou Y.C."/>
        </authorList>
    </citation>
    <scope>NUCLEOTIDE SEQUENCE</scope>
    <source>
        <strain evidence="6">L3_106_000M1_dasL3_106_000M1_concoct_15</strain>
    </source>
</reference>
<evidence type="ECO:0000313" key="7">
    <source>
        <dbReference type="Proteomes" id="UP000754226"/>
    </source>
</evidence>
<dbReference type="PROSITE" id="PS50943">
    <property type="entry name" value="HTH_CROC1"/>
    <property type="match status" value="1"/>
</dbReference>
<evidence type="ECO:0000256" key="4">
    <source>
        <dbReference type="ARBA" id="ARBA00023125"/>
    </source>
</evidence>
<dbReference type="InterPro" id="IPR004437">
    <property type="entry name" value="ParB/RepB/Spo0J"/>
</dbReference>
<evidence type="ECO:0000256" key="3">
    <source>
        <dbReference type="ARBA" id="ARBA00022829"/>
    </source>
</evidence>
<dbReference type="InterPro" id="IPR050336">
    <property type="entry name" value="Chromosome_partition/occlusion"/>
</dbReference>
<comment type="subcellular location">
    <subcellularLocation>
        <location evidence="1">Cytoplasm</location>
        <location evidence="1">Nucleoid</location>
    </subcellularLocation>
</comment>
<dbReference type="EMBL" id="JAGZCZ010000006">
    <property type="protein sequence ID" value="MBS5519908.1"/>
    <property type="molecule type" value="Genomic_DNA"/>
</dbReference>
<dbReference type="InterPro" id="IPR041468">
    <property type="entry name" value="HTH_ParB/Spo0J"/>
</dbReference>
<dbReference type="SUPFAM" id="SSF110849">
    <property type="entry name" value="ParB/Sulfiredoxin"/>
    <property type="match status" value="1"/>
</dbReference>
<dbReference type="GO" id="GO:0003677">
    <property type="term" value="F:DNA binding"/>
    <property type="evidence" value="ECO:0007669"/>
    <property type="project" value="UniProtKB-KW"/>
</dbReference>
<dbReference type="InterPro" id="IPR001387">
    <property type="entry name" value="Cro/C1-type_HTH"/>
</dbReference>
<dbReference type="NCBIfam" id="TIGR00180">
    <property type="entry name" value="parB_part"/>
    <property type="match status" value="1"/>
</dbReference>
<evidence type="ECO:0000256" key="1">
    <source>
        <dbReference type="ARBA" id="ARBA00004453"/>
    </source>
</evidence>
<comment type="similarity">
    <text evidence="2">Belongs to the ParB family.</text>
</comment>
<dbReference type="Proteomes" id="UP000754226">
    <property type="component" value="Unassembled WGS sequence"/>
</dbReference>
<dbReference type="CDD" id="cd16393">
    <property type="entry name" value="SPO0J_N"/>
    <property type="match status" value="1"/>
</dbReference>
<dbReference type="InterPro" id="IPR057240">
    <property type="entry name" value="ParB_dimer_C"/>
</dbReference>
<dbReference type="Gene3D" id="3.90.1530.30">
    <property type="match status" value="1"/>
</dbReference>
<name>A0A943I5N1_9FIRM</name>
<dbReference type="GO" id="GO:0045881">
    <property type="term" value="P:positive regulation of sporulation resulting in formation of a cellular spore"/>
    <property type="evidence" value="ECO:0007669"/>
    <property type="project" value="TreeGrafter"/>
</dbReference>
<evidence type="ECO:0000256" key="2">
    <source>
        <dbReference type="ARBA" id="ARBA00006295"/>
    </source>
</evidence>
<evidence type="ECO:0000259" key="5">
    <source>
        <dbReference type="PROSITE" id="PS50943"/>
    </source>
</evidence>